<dbReference type="SUPFAM" id="SSF52317">
    <property type="entry name" value="Class I glutamine amidotransferase-like"/>
    <property type="match status" value="1"/>
</dbReference>
<dbReference type="PANTHER" id="PTHR36175">
    <property type="entry name" value="CYANOPHYCINASE"/>
    <property type="match status" value="1"/>
</dbReference>
<dbReference type="CDD" id="cd03145">
    <property type="entry name" value="GAT1_cyanophycinase"/>
    <property type="match status" value="1"/>
</dbReference>
<organism evidence="10 11">
    <name type="scientific">Flavobacterium caeni</name>
    <dbReference type="NCBI Taxonomy" id="490189"/>
    <lineage>
        <taxon>Bacteria</taxon>
        <taxon>Pseudomonadati</taxon>
        <taxon>Bacteroidota</taxon>
        <taxon>Flavobacteriia</taxon>
        <taxon>Flavobacteriales</taxon>
        <taxon>Flavobacteriaceae</taxon>
        <taxon>Flavobacterium</taxon>
    </lineage>
</organism>
<feature type="active site" description="Charge relay system" evidence="9">
    <location>
        <position position="176"/>
    </location>
</feature>
<dbReference type="Gene3D" id="3.40.50.880">
    <property type="match status" value="1"/>
</dbReference>
<dbReference type="GO" id="GO:0008236">
    <property type="term" value="F:serine-type peptidase activity"/>
    <property type="evidence" value="ECO:0007669"/>
    <property type="project" value="UniProtKB-KW"/>
</dbReference>
<feature type="active site" description="Charge relay system" evidence="9">
    <location>
        <position position="218"/>
    </location>
</feature>
<evidence type="ECO:0000256" key="6">
    <source>
        <dbReference type="ARBA" id="ARBA00022670"/>
    </source>
</evidence>
<evidence type="ECO:0000256" key="2">
    <source>
        <dbReference type="ARBA" id="ARBA00002039"/>
    </source>
</evidence>
<evidence type="ECO:0000256" key="1">
    <source>
        <dbReference type="ARBA" id="ARBA00001092"/>
    </source>
</evidence>
<dbReference type="PIRSF" id="PIRSF032067">
    <property type="entry name" value="Cyanophycinase"/>
    <property type="match status" value="1"/>
</dbReference>
<evidence type="ECO:0000256" key="8">
    <source>
        <dbReference type="ARBA" id="ARBA00022825"/>
    </source>
</evidence>
<dbReference type="GO" id="GO:0008241">
    <property type="term" value="F:peptidyl-dipeptidase activity"/>
    <property type="evidence" value="ECO:0007669"/>
    <property type="project" value="UniProtKB-EC"/>
</dbReference>
<keyword evidence="7" id="KW-0378">Hydrolase</keyword>
<sequence length="335" mass="36829">MAVLRAQFAHVKILIFLVQCKVLVIFTPMNIQGKLIIIGGAVDKGSFTETNIDKNAANNLNFFETGILKRILNESKHQNDSRIEVITTASKIPREIGPEYVKAFDYLGANNVDVLHIERREQATDPEILARLKMADVVIFTGGDQLRLTSILGGTEFHDILLDKYHNEEFIYAGTSAGAAAASNSMIYQGSSSEALLKGEVKITSGLGLIDGVIIDTHFVQRGRIGRLFQAVVGNPKVLGIGLGEDTGLLIKNNSEMEAIGSGLVILVDGREIKDTNLTQVELGQPISINHLVTHVMSMNDTFDLSTFKMRIQSSQYAQELPFTKEDVDSEKRVR</sequence>
<dbReference type="AlphaFoldDB" id="A0A1G5HV23"/>
<protein>
    <recommendedName>
        <fullName evidence="5">Cyanophycinase</fullName>
        <ecNumber evidence="4">3.4.15.6</ecNumber>
    </recommendedName>
</protein>
<accession>A0A1G5HV23</accession>
<keyword evidence="11" id="KW-1185">Reference proteome</keyword>
<keyword evidence="8" id="KW-0720">Serine protease</keyword>
<comment type="function">
    <text evidence="2">Exopeptidase that catalyzes the hydrolytic cleavage of multi-L-arginyl-poly-L-aspartic acid (cyanophycin; a water-insoluble reserve polymer) into aspartate-arginine dipeptides.</text>
</comment>
<dbReference type="EMBL" id="FMVF01000008">
    <property type="protein sequence ID" value="SCY67702.1"/>
    <property type="molecule type" value="Genomic_DNA"/>
</dbReference>
<dbReference type="Pfam" id="PF03575">
    <property type="entry name" value="Peptidase_S51"/>
    <property type="match status" value="1"/>
</dbReference>
<dbReference type="InterPro" id="IPR011811">
    <property type="entry name" value="Peptidase_S51_cyanophycinase"/>
</dbReference>
<dbReference type="InterPro" id="IPR029062">
    <property type="entry name" value="Class_I_gatase-like"/>
</dbReference>
<evidence type="ECO:0000256" key="7">
    <source>
        <dbReference type="ARBA" id="ARBA00022801"/>
    </source>
</evidence>
<name>A0A1G5HV23_9FLAO</name>
<gene>
    <name evidence="10" type="ORF">SAMN02927903_02025</name>
</gene>
<dbReference type="GO" id="GO:0006508">
    <property type="term" value="P:proteolysis"/>
    <property type="evidence" value="ECO:0007669"/>
    <property type="project" value="UniProtKB-KW"/>
</dbReference>
<reference evidence="10 11" key="1">
    <citation type="submission" date="2016-10" db="EMBL/GenBank/DDBJ databases">
        <authorList>
            <person name="de Groot N.N."/>
        </authorList>
    </citation>
    <scope>NUCLEOTIDE SEQUENCE [LARGE SCALE GENOMIC DNA]</scope>
    <source>
        <strain evidence="10 11">CGMCC 1.7031</strain>
    </source>
</reference>
<keyword evidence="6" id="KW-0645">Protease</keyword>
<dbReference type="STRING" id="490189.SAMN02927903_02025"/>
<comment type="similarity">
    <text evidence="3">Belongs to the peptidase S51 family.</text>
</comment>
<dbReference type="Proteomes" id="UP000199354">
    <property type="component" value="Unassembled WGS sequence"/>
</dbReference>
<evidence type="ECO:0000256" key="3">
    <source>
        <dbReference type="ARBA" id="ARBA00006534"/>
    </source>
</evidence>
<evidence type="ECO:0000256" key="9">
    <source>
        <dbReference type="PIRSR" id="PIRSR032067-1"/>
    </source>
</evidence>
<comment type="catalytic activity">
    <reaction evidence="1">
        <text>[L-4-(L-arginin-2-N-yl)aspartate](n) + H2O = [L-4-(L-arginin-2-N-yl)aspartate](n-1) + L-4-(L-arginin-2-N-yl)aspartate</text>
        <dbReference type="Rhea" id="RHEA:12845"/>
        <dbReference type="Rhea" id="RHEA-COMP:13728"/>
        <dbReference type="Rhea" id="RHEA-COMP:13734"/>
        <dbReference type="ChEBI" id="CHEBI:15377"/>
        <dbReference type="ChEBI" id="CHEBI:137986"/>
        <dbReference type="ChEBI" id="CHEBI:137991"/>
        <dbReference type="EC" id="3.4.15.6"/>
    </reaction>
</comment>
<feature type="active site" description="Charge relay system" evidence="9">
    <location>
        <position position="245"/>
    </location>
</feature>
<evidence type="ECO:0000313" key="10">
    <source>
        <dbReference type="EMBL" id="SCY67702.1"/>
    </source>
</evidence>
<dbReference type="InterPro" id="IPR005320">
    <property type="entry name" value="Peptidase_S51"/>
</dbReference>
<dbReference type="PANTHER" id="PTHR36175:SF1">
    <property type="entry name" value="CYANOPHYCINASE"/>
    <property type="match status" value="1"/>
</dbReference>
<evidence type="ECO:0000256" key="5">
    <source>
        <dbReference type="ARBA" id="ARBA00015719"/>
    </source>
</evidence>
<evidence type="ECO:0000256" key="4">
    <source>
        <dbReference type="ARBA" id="ARBA00013115"/>
    </source>
</evidence>
<dbReference type="EC" id="3.4.15.6" evidence="4"/>
<evidence type="ECO:0000313" key="11">
    <source>
        <dbReference type="Proteomes" id="UP000199354"/>
    </source>
</evidence>
<dbReference type="NCBIfam" id="TIGR02069">
    <property type="entry name" value="cyanophycinase"/>
    <property type="match status" value="1"/>
</dbReference>
<proteinExistence type="inferred from homology"/>